<evidence type="ECO:0000256" key="2">
    <source>
        <dbReference type="ARBA" id="ARBA00010617"/>
    </source>
</evidence>
<dbReference type="Pfam" id="PF00067">
    <property type="entry name" value="p450"/>
    <property type="match status" value="1"/>
</dbReference>
<protein>
    <recommendedName>
        <fullName evidence="14">Cytochrome P450 1A</fullName>
        <ecNumber evidence="14">1.14.14.1</ecNumber>
    </recommendedName>
</protein>
<keyword evidence="10" id="KW-0472">Membrane</keyword>
<keyword evidence="6 14" id="KW-0492">Microsome</keyword>
<dbReference type="GO" id="GO:0042446">
    <property type="term" value="P:hormone biosynthetic process"/>
    <property type="evidence" value="ECO:0007669"/>
    <property type="project" value="TreeGrafter"/>
</dbReference>
<dbReference type="InterPro" id="IPR036396">
    <property type="entry name" value="Cyt_P450_sf"/>
</dbReference>
<keyword evidence="5 14" id="KW-0256">Endoplasmic reticulum</keyword>
<dbReference type="AlphaFoldDB" id="A0A2I4CXE8"/>
<keyword evidence="15" id="KW-1185">Reference proteome</keyword>
<dbReference type="PANTHER" id="PTHR24289">
    <property type="entry name" value="STEROID 17-ALPHA-HYDROXYLASE/17,20 LYASE"/>
    <property type="match status" value="1"/>
</dbReference>
<evidence type="ECO:0000256" key="10">
    <source>
        <dbReference type="ARBA" id="ARBA00023136"/>
    </source>
</evidence>
<evidence type="ECO:0000256" key="6">
    <source>
        <dbReference type="ARBA" id="ARBA00022848"/>
    </source>
</evidence>
<sequence>MALMILPFFGAVSVFESLLALTTVCLVYLTLKYYRKEIPEGLRQLPGPTSFPVIGNLLELGKAPYLSLTEMGKRYGEVFQIQLGSRPVVVLSGLETVRQALIKQGDDFSGRPDLYSFRFINDGKSLAFSTDKTGVWRARRKLAYSALRSFATLEGKNPEYSCVLEEHICKESEHLIKELHTVMKTKGKFDPFRYIVVSVANVICGMCFGRRYDHHDQELLGLVNLSEDFVQVTGSGNPADFIPALQYLPSKTMTKFVAINNRFCSFVQKIVSEHYATFDKDNIRDITDSLIDHCEDRKLDENSNVQLSDEKIVGIVNDLFGAGFDTISTALSWSVMYLVAYPEIEERLFEEIKDKIGLERTPNLSDRNNLPLLEAFILELFRHSSFLPFTIPHCSTKDTSLNGFFIPKDTCVFINQWQINHDSELWKDPSSFIPDRFLSEDGTEVNRLEGEKVITFGLGKRRCIGEVIARNEVFLFLAIIIQKLHFYQLPGEPLDLSPEYGLTMKHKRCLLGVKLRSENEQ</sequence>
<comment type="cofactor">
    <cofactor evidence="1 12 14">
        <name>heme</name>
        <dbReference type="ChEBI" id="CHEBI:30413"/>
    </cofactor>
</comment>
<accession>A0A2I4CXE8</accession>
<keyword evidence="9 13" id="KW-0503">Monooxygenase</keyword>
<comment type="subcellular location">
    <subcellularLocation>
        <location evidence="14">Endoplasmic reticulum membrane</location>
        <topology evidence="14">Peripheral membrane protein</topology>
    </subcellularLocation>
    <subcellularLocation>
        <location evidence="14">Microsome membrane</location>
        <topology evidence="14">Peripheral membrane protein</topology>
    </subcellularLocation>
</comment>
<keyword evidence="8 12" id="KW-0408">Iron</keyword>
<evidence type="ECO:0000256" key="4">
    <source>
        <dbReference type="ARBA" id="ARBA00022723"/>
    </source>
</evidence>
<comment type="similarity">
    <text evidence="2 13">Belongs to the cytochrome P450 family.</text>
</comment>
<keyword evidence="7 13" id="KW-0560">Oxidoreductase</keyword>
<evidence type="ECO:0000313" key="16">
    <source>
        <dbReference type="RefSeq" id="XP_013884676.1"/>
    </source>
</evidence>
<gene>
    <name evidence="16" type="primary">cyp1a</name>
</gene>
<dbReference type="GO" id="GO:0004508">
    <property type="term" value="F:steroid 17-alpha-monooxygenase activity"/>
    <property type="evidence" value="ECO:0007669"/>
    <property type="project" value="TreeGrafter"/>
</dbReference>
<evidence type="ECO:0000256" key="11">
    <source>
        <dbReference type="ARBA" id="ARBA00047827"/>
    </source>
</evidence>
<evidence type="ECO:0000256" key="1">
    <source>
        <dbReference type="ARBA" id="ARBA00001971"/>
    </source>
</evidence>
<dbReference type="GO" id="GO:0005789">
    <property type="term" value="C:endoplasmic reticulum membrane"/>
    <property type="evidence" value="ECO:0007669"/>
    <property type="project" value="UniProtKB-SubCell"/>
</dbReference>
<dbReference type="KEGG" id="alim:106533023"/>
<dbReference type="PRINTS" id="PR01683">
    <property type="entry name" value="EP450ICYP1A"/>
</dbReference>
<evidence type="ECO:0000256" key="5">
    <source>
        <dbReference type="ARBA" id="ARBA00022824"/>
    </source>
</evidence>
<dbReference type="GO" id="GO:0020037">
    <property type="term" value="F:heme binding"/>
    <property type="evidence" value="ECO:0007669"/>
    <property type="project" value="UniProtKB-UniRule"/>
</dbReference>
<evidence type="ECO:0000256" key="12">
    <source>
        <dbReference type="PIRSR" id="PIRSR602401-1"/>
    </source>
</evidence>
<dbReference type="FunCoup" id="A0A2I4CXE8">
    <property type="interactions" value="499"/>
</dbReference>
<dbReference type="RefSeq" id="XP_013884676.1">
    <property type="nucleotide sequence ID" value="XM_014029222.1"/>
</dbReference>
<evidence type="ECO:0000256" key="14">
    <source>
        <dbReference type="RuleBase" id="RU368045"/>
    </source>
</evidence>
<dbReference type="CDD" id="cd20676">
    <property type="entry name" value="CYP1A"/>
    <property type="match status" value="1"/>
</dbReference>
<evidence type="ECO:0000256" key="9">
    <source>
        <dbReference type="ARBA" id="ARBA00023033"/>
    </source>
</evidence>
<dbReference type="EC" id="1.14.14.1" evidence="14"/>
<name>A0A2I4CXE8_AUSLI</name>
<dbReference type="SUPFAM" id="SSF48264">
    <property type="entry name" value="Cytochrome P450"/>
    <property type="match status" value="1"/>
</dbReference>
<evidence type="ECO:0000256" key="7">
    <source>
        <dbReference type="ARBA" id="ARBA00023002"/>
    </source>
</evidence>
<dbReference type="PROSITE" id="PS00086">
    <property type="entry name" value="CYTOCHROME_P450"/>
    <property type="match status" value="1"/>
</dbReference>
<proteinExistence type="inferred from homology"/>
<comment type="function">
    <text evidence="14">Cytochromes P450 are a group of heme-thiolate monooxygenases. They oxidize a variety of structurally unrelated compounds, including steroids, fatty acids, and xenobiotics.</text>
</comment>
<comment type="catalytic activity">
    <reaction evidence="11">
        <text>an organic molecule + reduced [NADPH--hemoprotein reductase] + O2 = an alcohol + oxidized [NADPH--hemoprotein reductase] + H2O + H(+)</text>
        <dbReference type="Rhea" id="RHEA:17149"/>
        <dbReference type="Rhea" id="RHEA-COMP:11964"/>
        <dbReference type="Rhea" id="RHEA-COMP:11965"/>
        <dbReference type="ChEBI" id="CHEBI:15377"/>
        <dbReference type="ChEBI" id="CHEBI:15378"/>
        <dbReference type="ChEBI" id="CHEBI:15379"/>
        <dbReference type="ChEBI" id="CHEBI:30879"/>
        <dbReference type="ChEBI" id="CHEBI:57618"/>
        <dbReference type="ChEBI" id="CHEBI:58210"/>
        <dbReference type="ChEBI" id="CHEBI:142491"/>
        <dbReference type="EC" id="1.14.14.1"/>
    </reaction>
</comment>
<dbReference type="STRING" id="52670.A0A2I4CXE8"/>
<keyword evidence="4 12" id="KW-0479">Metal-binding</keyword>
<dbReference type="Gene3D" id="1.10.630.10">
    <property type="entry name" value="Cytochrome P450"/>
    <property type="match status" value="1"/>
</dbReference>
<evidence type="ECO:0000256" key="8">
    <source>
        <dbReference type="ARBA" id="ARBA00023004"/>
    </source>
</evidence>
<reference evidence="16" key="1">
    <citation type="submission" date="2025-08" db="UniProtKB">
        <authorList>
            <consortium name="RefSeq"/>
        </authorList>
    </citation>
    <scope>IDENTIFICATION</scope>
    <source>
        <strain evidence="16">Quisiro</strain>
        <tissue evidence="16">Liver</tissue>
    </source>
</reference>
<evidence type="ECO:0000313" key="15">
    <source>
        <dbReference type="Proteomes" id="UP000192220"/>
    </source>
</evidence>
<dbReference type="PRINTS" id="PR00463">
    <property type="entry name" value="EP450I"/>
</dbReference>
<dbReference type="InterPro" id="IPR017972">
    <property type="entry name" value="Cyt_P450_CS"/>
</dbReference>
<evidence type="ECO:0000256" key="3">
    <source>
        <dbReference type="ARBA" id="ARBA00022617"/>
    </source>
</evidence>
<dbReference type="InParanoid" id="A0A2I4CXE8"/>
<dbReference type="InterPro" id="IPR001128">
    <property type="entry name" value="Cyt_P450"/>
</dbReference>
<dbReference type="OrthoDB" id="1055148at2759"/>
<keyword evidence="3 12" id="KW-0349">Heme</keyword>
<dbReference type="InterPro" id="IPR008066">
    <property type="entry name" value="Cyt_P450_E_grp-I_CYP1"/>
</dbReference>
<evidence type="ECO:0000256" key="13">
    <source>
        <dbReference type="RuleBase" id="RU000461"/>
    </source>
</evidence>
<organism evidence="15 16">
    <name type="scientific">Austrofundulus limnaeus</name>
    <name type="common">Annual killifish</name>
    <dbReference type="NCBI Taxonomy" id="52670"/>
    <lineage>
        <taxon>Eukaryota</taxon>
        <taxon>Metazoa</taxon>
        <taxon>Chordata</taxon>
        <taxon>Craniata</taxon>
        <taxon>Vertebrata</taxon>
        <taxon>Euteleostomi</taxon>
        <taxon>Actinopterygii</taxon>
        <taxon>Neopterygii</taxon>
        <taxon>Teleostei</taxon>
        <taxon>Neoteleostei</taxon>
        <taxon>Acanthomorphata</taxon>
        <taxon>Ovalentaria</taxon>
        <taxon>Atherinomorphae</taxon>
        <taxon>Cyprinodontiformes</taxon>
        <taxon>Rivulidae</taxon>
        <taxon>Austrofundulus</taxon>
    </lineage>
</organism>
<dbReference type="PRINTS" id="PR00385">
    <property type="entry name" value="P450"/>
</dbReference>
<dbReference type="PANTHER" id="PTHR24289:SF21">
    <property type="entry name" value="CYTOCHROME P450 1A"/>
    <property type="match status" value="1"/>
</dbReference>
<dbReference type="GO" id="GO:0005506">
    <property type="term" value="F:iron ion binding"/>
    <property type="evidence" value="ECO:0007669"/>
    <property type="project" value="UniProtKB-UniRule"/>
</dbReference>
<dbReference type="InterPro" id="IPR002401">
    <property type="entry name" value="Cyt_P450_E_grp-I"/>
</dbReference>
<dbReference type="CTD" id="140634"/>
<dbReference type="FunFam" id="1.10.630.10:FF:000002">
    <property type="entry name" value="Cytochrome P450 1A1"/>
    <property type="match status" value="1"/>
</dbReference>
<dbReference type="GO" id="GO:0042448">
    <property type="term" value="P:progesterone metabolic process"/>
    <property type="evidence" value="ECO:0007669"/>
    <property type="project" value="TreeGrafter"/>
</dbReference>
<feature type="binding site" description="axial binding residue" evidence="12">
    <location>
        <position position="463"/>
    </location>
    <ligand>
        <name>heme</name>
        <dbReference type="ChEBI" id="CHEBI:30413"/>
    </ligand>
    <ligandPart>
        <name>Fe</name>
        <dbReference type="ChEBI" id="CHEBI:18248"/>
    </ligandPart>
</feature>
<dbReference type="Proteomes" id="UP000192220">
    <property type="component" value="Unplaced"/>
</dbReference>